<evidence type="ECO:0000256" key="1">
    <source>
        <dbReference type="ARBA" id="ARBA00004123"/>
    </source>
</evidence>
<protein>
    <submittedName>
        <fullName evidence="13">TATA-binding protein-associated factor 172 isoform X1</fullName>
    </submittedName>
</protein>
<accession>A0A8B7P8Y3</accession>
<proteinExistence type="predicted"/>
<dbReference type="SMART" id="SM00487">
    <property type="entry name" value="DEXDc"/>
    <property type="match status" value="1"/>
</dbReference>
<feature type="compositionally biased region" description="Low complexity" evidence="9">
    <location>
        <begin position="1242"/>
        <end position="1256"/>
    </location>
</feature>
<gene>
    <name evidence="13" type="primary">LOC108678491</name>
</gene>
<evidence type="ECO:0000313" key="13">
    <source>
        <dbReference type="RefSeq" id="XP_018022430.1"/>
    </source>
</evidence>
<feature type="compositionally biased region" description="Polar residues" evidence="9">
    <location>
        <begin position="1360"/>
        <end position="1376"/>
    </location>
</feature>
<feature type="region of interest" description="Disordered" evidence="9">
    <location>
        <begin position="595"/>
        <end position="614"/>
    </location>
</feature>
<keyword evidence="12" id="KW-1185">Reference proteome</keyword>
<dbReference type="SUPFAM" id="SSF48371">
    <property type="entry name" value="ARM repeat"/>
    <property type="match status" value="1"/>
</dbReference>
<feature type="region of interest" description="Disordered" evidence="9">
    <location>
        <begin position="923"/>
        <end position="955"/>
    </location>
</feature>
<dbReference type="OMA" id="WYSDIAC"/>
<dbReference type="Pfam" id="PF12054">
    <property type="entry name" value="DUF3535"/>
    <property type="match status" value="2"/>
</dbReference>
<feature type="compositionally biased region" description="Polar residues" evidence="9">
    <location>
        <begin position="946"/>
        <end position="955"/>
    </location>
</feature>
<dbReference type="InterPro" id="IPR038718">
    <property type="entry name" value="SNF2-like_sf"/>
</dbReference>
<dbReference type="Pfam" id="PF00176">
    <property type="entry name" value="SNF2-rel_dom"/>
    <property type="match status" value="1"/>
</dbReference>
<dbReference type="PANTHER" id="PTHR36498">
    <property type="entry name" value="TATA-BINDING PROTEIN-ASSOCIATED FACTOR 172"/>
    <property type="match status" value="1"/>
</dbReference>
<dbReference type="InterPro" id="IPR016024">
    <property type="entry name" value="ARM-type_fold"/>
</dbReference>
<dbReference type="RefSeq" id="XP_018022430.1">
    <property type="nucleotide sequence ID" value="XM_018166941.2"/>
</dbReference>
<evidence type="ECO:0000256" key="9">
    <source>
        <dbReference type="SAM" id="MobiDB-lite"/>
    </source>
</evidence>
<evidence type="ECO:0000313" key="12">
    <source>
        <dbReference type="Proteomes" id="UP000694843"/>
    </source>
</evidence>
<dbReference type="PANTHER" id="PTHR36498:SF1">
    <property type="entry name" value="TATA-BINDING PROTEIN-ASSOCIATED FACTOR 172"/>
    <property type="match status" value="1"/>
</dbReference>
<dbReference type="FunFam" id="3.40.50.10810:FF:000042">
    <property type="entry name" value="SNF2 family helicase-like protein"/>
    <property type="match status" value="1"/>
</dbReference>
<dbReference type="InterPro" id="IPR044972">
    <property type="entry name" value="Mot1"/>
</dbReference>
<dbReference type="InterPro" id="IPR049730">
    <property type="entry name" value="SNF2/RAD54-like_C"/>
</dbReference>
<dbReference type="GO" id="GO:0003677">
    <property type="term" value="F:DNA binding"/>
    <property type="evidence" value="ECO:0007669"/>
    <property type="project" value="UniProtKB-KW"/>
</dbReference>
<evidence type="ECO:0000256" key="7">
    <source>
        <dbReference type="ARBA" id="ARBA00023125"/>
    </source>
</evidence>
<evidence type="ECO:0000259" key="10">
    <source>
        <dbReference type="PROSITE" id="PS51192"/>
    </source>
</evidence>
<dbReference type="InterPro" id="IPR000330">
    <property type="entry name" value="SNF2_N"/>
</dbReference>
<dbReference type="InterPro" id="IPR022707">
    <property type="entry name" value="Mot1_central_dom"/>
</dbReference>
<dbReference type="InterPro" id="IPR011989">
    <property type="entry name" value="ARM-like"/>
</dbReference>
<dbReference type="PROSITE" id="PS51194">
    <property type="entry name" value="HELICASE_CTER"/>
    <property type="match status" value="1"/>
</dbReference>
<dbReference type="GO" id="GO:0005524">
    <property type="term" value="F:ATP binding"/>
    <property type="evidence" value="ECO:0007669"/>
    <property type="project" value="UniProtKB-KW"/>
</dbReference>
<evidence type="ECO:0000256" key="4">
    <source>
        <dbReference type="ARBA" id="ARBA00022801"/>
    </source>
</evidence>
<dbReference type="Gene3D" id="3.40.50.300">
    <property type="entry name" value="P-loop containing nucleotide triphosphate hydrolases"/>
    <property type="match status" value="1"/>
</dbReference>
<reference evidence="13" key="1">
    <citation type="submission" date="2025-08" db="UniProtKB">
        <authorList>
            <consortium name="RefSeq"/>
        </authorList>
    </citation>
    <scope>IDENTIFICATION</scope>
    <source>
        <tissue evidence="13">Whole organism</tissue>
    </source>
</reference>
<keyword evidence="3" id="KW-0547">Nucleotide-binding</keyword>
<dbReference type="Proteomes" id="UP000694843">
    <property type="component" value="Unplaced"/>
</dbReference>
<dbReference type="Gene3D" id="3.40.50.10810">
    <property type="entry name" value="Tandem AAA-ATPase domain"/>
    <property type="match status" value="1"/>
</dbReference>
<dbReference type="OrthoDB" id="10252227at2759"/>
<keyword evidence="8" id="KW-0539">Nucleus</keyword>
<dbReference type="FunFam" id="3.40.50.300:FF:001793">
    <property type="entry name" value="TATA-binding protein-associated factor"/>
    <property type="match status" value="1"/>
</dbReference>
<dbReference type="InterPro" id="IPR014001">
    <property type="entry name" value="Helicase_ATP-bd"/>
</dbReference>
<keyword evidence="4" id="KW-0378">Hydrolase</keyword>
<dbReference type="CDD" id="cd17999">
    <property type="entry name" value="DEXHc_Mot1"/>
    <property type="match status" value="1"/>
</dbReference>
<dbReference type="InterPro" id="IPR001650">
    <property type="entry name" value="Helicase_C-like"/>
</dbReference>
<feature type="domain" description="Helicase ATP-binding" evidence="10">
    <location>
        <begin position="1592"/>
        <end position="1767"/>
    </location>
</feature>
<dbReference type="GO" id="GO:0017025">
    <property type="term" value="F:TBP-class protein binding"/>
    <property type="evidence" value="ECO:0007669"/>
    <property type="project" value="InterPro"/>
</dbReference>
<dbReference type="CTD" id="41943"/>
<organism evidence="12 13">
    <name type="scientific">Hyalella azteca</name>
    <name type="common">Amphipod</name>
    <dbReference type="NCBI Taxonomy" id="294128"/>
    <lineage>
        <taxon>Eukaryota</taxon>
        <taxon>Metazoa</taxon>
        <taxon>Ecdysozoa</taxon>
        <taxon>Arthropoda</taxon>
        <taxon>Crustacea</taxon>
        <taxon>Multicrustacea</taxon>
        <taxon>Malacostraca</taxon>
        <taxon>Eumalacostraca</taxon>
        <taxon>Peracarida</taxon>
        <taxon>Amphipoda</taxon>
        <taxon>Senticaudata</taxon>
        <taxon>Talitrida</taxon>
        <taxon>Talitroidea</taxon>
        <taxon>Hyalellidae</taxon>
        <taxon>Hyalella</taxon>
    </lineage>
</organism>
<dbReference type="Gene3D" id="1.25.10.10">
    <property type="entry name" value="Leucine-rich Repeat Variant"/>
    <property type="match status" value="2"/>
</dbReference>
<feature type="compositionally biased region" description="Polar residues" evidence="9">
    <location>
        <begin position="923"/>
        <end position="939"/>
    </location>
</feature>
<keyword evidence="2" id="KW-0677">Repeat</keyword>
<dbReference type="Pfam" id="PF00271">
    <property type="entry name" value="Helicase_C"/>
    <property type="match status" value="1"/>
</dbReference>
<dbReference type="GO" id="GO:0004386">
    <property type="term" value="F:helicase activity"/>
    <property type="evidence" value="ECO:0007669"/>
    <property type="project" value="UniProtKB-KW"/>
</dbReference>
<feature type="domain" description="Helicase C-terminal" evidence="11">
    <location>
        <begin position="1939"/>
        <end position="2094"/>
    </location>
</feature>
<evidence type="ECO:0000256" key="2">
    <source>
        <dbReference type="ARBA" id="ARBA00022737"/>
    </source>
</evidence>
<evidence type="ECO:0000256" key="6">
    <source>
        <dbReference type="ARBA" id="ARBA00022840"/>
    </source>
</evidence>
<dbReference type="SMART" id="SM00490">
    <property type="entry name" value="HELICc"/>
    <property type="match status" value="1"/>
</dbReference>
<keyword evidence="7" id="KW-0238">DNA-binding</keyword>
<dbReference type="GO" id="GO:0016887">
    <property type="term" value="F:ATP hydrolysis activity"/>
    <property type="evidence" value="ECO:0007669"/>
    <property type="project" value="InterPro"/>
</dbReference>
<evidence type="ECO:0000259" key="11">
    <source>
        <dbReference type="PROSITE" id="PS51194"/>
    </source>
</evidence>
<evidence type="ECO:0000256" key="3">
    <source>
        <dbReference type="ARBA" id="ARBA00022741"/>
    </source>
</evidence>
<keyword evidence="6" id="KW-0067">ATP-binding</keyword>
<evidence type="ECO:0000256" key="5">
    <source>
        <dbReference type="ARBA" id="ARBA00022806"/>
    </source>
</evidence>
<dbReference type="KEGG" id="hazt:108678491"/>
<dbReference type="CDD" id="cd18793">
    <property type="entry name" value="SF2_C_SNF"/>
    <property type="match status" value="1"/>
</dbReference>
<evidence type="ECO:0000256" key="8">
    <source>
        <dbReference type="ARBA" id="ARBA00023242"/>
    </source>
</evidence>
<dbReference type="SUPFAM" id="SSF52540">
    <property type="entry name" value="P-loop containing nucleoside triphosphate hydrolases"/>
    <property type="match status" value="2"/>
</dbReference>
<feature type="region of interest" description="Disordered" evidence="9">
    <location>
        <begin position="1360"/>
        <end position="1389"/>
    </location>
</feature>
<dbReference type="PROSITE" id="PS51192">
    <property type="entry name" value="HELICASE_ATP_BIND_1"/>
    <property type="match status" value="1"/>
</dbReference>
<feature type="compositionally biased region" description="Low complexity" evidence="9">
    <location>
        <begin position="872"/>
        <end position="887"/>
    </location>
</feature>
<dbReference type="GO" id="GO:0005634">
    <property type="term" value="C:nucleus"/>
    <property type="evidence" value="ECO:0007669"/>
    <property type="project" value="UniProtKB-SubCell"/>
</dbReference>
<dbReference type="InterPro" id="IPR044078">
    <property type="entry name" value="Mot1_ATP-bd"/>
</dbReference>
<comment type="subcellular location">
    <subcellularLocation>
        <location evidence="1">Nucleus</location>
    </subcellularLocation>
</comment>
<dbReference type="InterPro" id="IPR027417">
    <property type="entry name" value="P-loop_NTPase"/>
</dbReference>
<feature type="region of interest" description="Disordered" evidence="9">
    <location>
        <begin position="865"/>
        <end position="892"/>
    </location>
</feature>
<dbReference type="GeneID" id="108678491"/>
<keyword evidence="5" id="KW-0347">Helicase</keyword>
<feature type="region of interest" description="Disordered" evidence="9">
    <location>
        <begin position="1212"/>
        <end position="1260"/>
    </location>
</feature>
<sequence>MSSRLDRLFILLESSSSAVTRKAAASQLGDVVKGYTSESKELRALLERLVLLVLSKSWDTRVAAGTALGCVLTNIPPWEPQPSIKENATYTGDWSIICSDGVTLVQTVLECGHQLMAHDEIPQNEIAHNTEDAATRLQKERSVLNKKLGLDVAASLGLDTSNIITNDDLLGVPSCTALDAEVKEMPRDLLSHVPALNPCSLRGKRGAPQPLDDCKRVKLQAENTPDVTEEDEWPLCWLSKRLLEEMFNGCWETRHGAATALRELLAKHGGCGGKMNKLSAVQMESRHQWWVWGVCYRLVCVLALDTFGDYLGDQVVAPVRETIAQALGVACIQLQQQYVVYVVKLLKVLLLWQSNWTVRHGGLLGLKYLLAARVDMRSSLLTHAYSHIYAGLKDAADEVVGVAAECLKVCCDPRNSSSTAAPAFRRYSSFTLDKCGDQASGKLSRNEKVIAAAKRLTDRGTLVDAGANVRSSLVDWLSEPQLQELLTTVWQSLLHVDDLSAFTPALLLLLANLMQHKASLHALEEGRLRELVPRLFPLMYHASSSVRRSALTTLLALTLPQPTTHAPLVSHKPKHQNLPSEVKLNQFDEISSTITEIPSSSQPCSSASSSTSPSLEVKCESSRSSVNFEVQSCELSGTAKPSTASITSCEASPALGREPQVIVTSTGEELTPSEHLFQQWCEPILSPLLRHLFQRSLLETCLKNLKLLEQVWQQVLRRCSLNAVLVSACPMVSLWLSLAATPGAVPLDSSLLLLSVSTASTEGKLCREAGTGDVTSIPSLPCFVGGSQHCKKEQLAQCKTYSTRLLGELSVYVSEPMRGVAYSSIDEPLKCYTRLLLSQLASRSAYLRTNAASVARDWALAHTRHHHERRLQSSGSSKESSSEPPQSAVNSTTSFSFCDSHQFIAFATPQKISSVLPEPAANTGASAGLSKNVSESMASPNGLDSVKTNSASSASELDSNQAIGIVSGSNDCGNEADGSATCRTSVMQELYDALLNCLSEPLYYDEIAVAFTKLQHDVRDFLSLMRHYGLRVADELILAPVYTLDQMGEAVLGQWVQEELQSSKLRVKVRDMLETRRRTVQSSLASTTSIQEAHVLAVRGKAAGALVCMGLVPAKLNPVVKPLMDVIKYQDNEELQSNAGRDLSVLLEFCALRERTNAKVVKNLTSYYCVDTAHTPNIAHLAEVRPHDDKFDGVFFIKSQHEESVDVNATPAVAEAAPQQQGDGGNSVVKRRRGRPPANPKPEITTPAATEPAAHANSTKRSEAELAKIFIQRRGCGLAIQHLVRGFGSSLPERLPVLWGTIYKPLVTPDSLHKPIVSQAGKSDVSSLPIDARKKKTVPASSPLAHCPFSVANILSRNDVPNNSTLNPGQATTSDGPNRHERNCSSPNGDVKAQDIINWLQLLEVVIPDLVPELLDQICDHLGSLELLLYHRYCAVRHMAARALSCLVSVRPLSVMVYLLEHLLPALSDVHSIVRRQGAVECFYMIVKKLDLDILPYVVLLLVPLLGSSSDSDKSVRAAGSEVFASLVRLLPLDGCVPDPPDMPEHLCQQRLHHREFLKQLMDGKRAHHYPLPVRVSCELRQYQQAGVNWLAFLRDFGVHGILCDDMGLGKTLQTICILAATHHEHRTRQQACGESYKPLLQSLVVCPPTLSGHWVYEVKKFVTDDLIKPLNFTGVPAERIKLREKFSSHNLVVASYDIVRNDIEFFSTFQWLYIVLDEGHIIKNTKTKAYQAIKRLTGRHRLILSGTPIQNNVLELWSLFDFLMPGYLGTERQFTLKYVRPILASRDVKASLSEQEAGVVAMEALHRQALPFMMRRLKEDVLQELPPKIMQDYYCELSSVQRVLYEDFVNSQGEDFQDDHVPKTHVFQALQYLRLVCNHPALVLRPQHPRYAALLKRVGVTPSQLHNISFAAKLPALKELLLECGIGTSNSSCNSTPAVDVSCVIAPHRALIFCQLRNMLDIIENDLFKIHMPSVTYVRLDGSVPAGLRHGLVQRFNEDPSIDVMLLTTQVGGLGLNLTAADTVIFVEHDWNPMTDLQAMDRAHRIGQKRVVTVYRLITRNTLEEKIMGLQKFKMMTANTIISHDNANITSMGTEQILDLFSLENSNKKKECASGDQAIEMLGTGAPKAVIESLPELWEHSQYHDEYDLDKFLAGIVR</sequence>
<name>A0A8B7P8Y3_HYAAZ</name>